<dbReference type="OrthoDB" id="5827518at2759"/>
<sequence>MNWLILAPLVTLLIVHVECVDVKVFKIGTGPNAISIADETQFKYPDKQDWNGDLVKTVDLQDEYDELVPSLPRFDVHKWGEDVVMGRVPIVTRPKPYWSTPSPRKLKEREFSTPASVLEALEAIRATRPTHGPAKTTTPTPSTTLETIIISDEVKTTTSRTTKTTTEATTEATTTTRQTTTTKAATKAATEATTVKTTKTTTERTTTEKSTPKPVFTTSEITRKAFTKSFTTTERTTTTEAPSTVSRPVWRNPNFINKNQEITVGQSLGTGTGSFSSRLFPDTHGKTVELKFGSTTQRPTTERTQFTTKFNPITTTATPPTLPIFNRPTPSTWNRSWSSHWKIGPNGEKIDEKTTVTETRGDKTEVKTFNGGIDLIPKILPPPIIHTNPKSYRGPTYNCRVLDAASDGKATADNDATCKLDYPGYPSDDTCRCTFKVEERDDKGCAKSFLYTCRKVVFVH</sequence>
<feature type="compositionally biased region" description="Low complexity" evidence="1">
    <location>
        <begin position="228"/>
        <end position="244"/>
    </location>
</feature>
<feature type="region of interest" description="Disordered" evidence="1">
    <location>
        <begin position="228"/>
        <end position="277"/>
    </location>
</feature>
<name>A0A811LKV2_9BILA</name>
<gene>
    <name evidence="3" type="ORF">BOKJ2_LOCUS12600</name>
</gene>
<dbReference type="EMBL" id="CAJFDH010000006">
    <property type="protein sequence ID" value="CAD5228282.1"/>
    <property type="molecule type" value="Genomic_DNA"/>
</dbReference>
<evidence type="ECO:0000256" key="1">
    <source>
        <dbReference type="SAM" id="MobiDB-lite"/>
    </source>
</evidence>
<proteinExistence type="predicted"/>
<comment type="caution">
    <text evidence="3">The sequence shown here is derived from an EMBL/GenBank/DDBJ whole genome shotgun (WGS) entry which is preliminary data.</text>
</comment>
<feature type="compositionally biased region" description="Low complexity" evidence="1">
    <location>
        <begin position="155"/>
        <end position="200"/>
    </location>
</feature>
<feature type="region of interest" description="Disordered" evidence="1">
    <location>
        <begin position="155"/>
        <end position="214"/>
    </location>
</feature>
<evidence type="ECO:0000313" key="4">
    <source>
        <dbReference type="Proteomes" id="UP000614601"/>
    </source>
</evidence>
<reference evidence="3" key="1">
    <citation type="submission" date="2020-09" db="EMBL/GenBank/DDBJ databases">
        <authorList>
            <person name="Kikuchi T."/>
        </authorList>
    </citation>
    <scope>NUCLEOTIDE SEQUENCE</scope>
    <source>
        <strain evidence="3">SH1</strain>
    </source>
</reference>
<evidence type="ECO:0000313" key="3">
    <source>
        <dbReference type="EMBL" id="CAD5228282.1"/>
    </source>
</evidence>
<keyword evidence="2" id="KW-0732">Signal</keyword>
<dbReference type="AlphaFoldDB" id="A0A811LKV2"/>
<organism evidence="3 4">
    <name type="scientific">Bursaphelenchus okinawaensis</name>
    <dbReference type="NCBI Taxonomy" id="465554"/>
    <lineage>
        <taxon>Eukaryota</taxon>
        <taxon>Metazoa</taxon>
        <taxon>Ecdysozoa</taxon>
        <taxon>Nematoda</taxon>
        <taxon>Chromadorea</taxon>
        <taxon>Rhabditida</taxon>
        <taxon>Tylenchina</taxon>
        <taxon>Tylenchomorpha</taxon>
        <taxon>Aphelenchoidea</taxon>
        <taxon>Aphelenchoididae</taxon>
        <taxon>Bursaphelenchus</taxon>
    </lineage>
</organism>
<feature type="chain" id="PRO_5036408541" evidence="2">
    <location>
        <begin position="20"/>
        <end position="460"/>
    </location>
</feature>
<dbReference type="EMBL" id="CAJFCW020000006">
    <property type="protein sequence ID" value="CAG9124309.1"/>
    <property type="molecule type" value="Genomic_DNA"/>
</dbReference>
<feature type="compositionally biased region" description="Polar residues" evidence="1">
    <location>
        <begin position="254"/>
        <end position="277"/>
    </location>
</feature>
<keyword evidence="4" id="KW-1185">Reference proteome</keyword>
<protein>
    <submittedName>
        <fullName evidence="3">Uncharacterized protein</fullName>
    </submittedName>
</protein>
<dbReference type="Proteomes" id="UP000614601">
    <property type="component" value="Unassembled WGS sequence"/>
</dbReference>
<dbReference type="Proteomes" id="UP000783686">
    <property type="component" value="Unassembled WGS sequence"/>
</dbReference>
<evidence type="ECO:0000256" key="2">
    <source>
        <dbReference type="SAM" id="SignalP"/>
    </source>
</evidence>
<feature type="compositionally biased region" description="Basic and acidic residues" evidence="1">
    <location>
        <begin position="201"/>
        <end position="211"/>
    </location>
</feature>
<feature type="signal peptide" evidence="2">
    <location>
        <begin position="1"/>
        <end position="19"/>
    </location>
</feature>
<accession>A0A811LKV2</accession>